<reference evidence="1 2" key="1">
    <citation type="submission" date="2010-01" db="EMBL/GenBank/DDBJ databases">
        <authorList>
            <person name="Weinstock G."/>
            <person name="Sodergren E."/>
            <person name="Clifton S."/>
            <person name="Fulton L."/>
            <person name="Fulton B."/>
            <person name="Courtney L."/>
            <person name="Fronick C."/>
            <person name="Harrison M."/>
            <person name="Strong C."/>
            <person name="Farmer C."/>
            <person name="Delahaunty K."/>
            <person name="Markovic C."/>
            <person name="Hall O."/>
            <person name="Minx P."/>
            <person name="Tomlinson C."/>
            <person name="Mitreva M."/>
            <person name="Nelson J."/>
            <person name="Hou S."/>
            <person name="Wollam A."/>
            <person name="Pepin K.H."/>
            <person name="Johnson M."/>
            <person name="Bhonagiri V."/>
            <person name="Nash W.E."/>
            <person name="Warren W."/>
            <person name="Chinwalla A."/>
            <person name="Mardis E.R."/>
            <person name="Wilson R.K."/>
        </authorList>
    </citation>
    <scope>NUCLEOTIDE SEQUENCE [LARGE SCALE GENOMIC DNA]</scope>
    <source>
        <strain evidence="1 2">DSM 13479</strain>
    </source>
</reference>
<dbReference type="GeneID" id="93150343"/>
<comment type="caution">
    <text evidence="1">The sequence shown here is derived from an EMBL/GenBank/DDBJ whole genome shotgun (WGS) entry which is preliminary data.</text>
</comment>
<dbReference type="AlphaFoldDB" id="D3APR7"/>
<accession>D3APR7</accession>
<gene>
    <name evidence="1" type="ORF">CLOSTHATH_05621</name>
</gene>
<dbReference type="EMBL" id="ACIO01000604">
    <property type="protein sequence ID" value="EFC96188.1"/>
    <property type="molecule type" value="Genomic_DNA"/>
</dbReference>
<evidence type="ECO:0000313" key="2">
    <source>
        <dbReference type="Proteomes" id="UP000004968"/>
    </source>
</evidence>
<dbReference type="Proteomes" id="UP000004968">
    <property type="component" value="Unassembled WGS sequence"/>
</dbReference>
<dbReference type="HOGENOM" id="CLU_1608605_0_0_9"/>
<organism evidence="1 2">
    <name type="scientific">Hungatella hathewayi DSM 13479</name>
    <dbReference type="NCBI Taxonomy" id="566550"/>
    <lineage>
        <taxon>Bacteria</taxon>
        <taxon>Bacillati</taxon>
        <taxon>Bacillota</taxon>
        <taxon>Clostridia</taxon>
        <taxon>Lachnospirales</taxon>
        <taxon>Lachnospiraceae</taxon>
        <taxon>Hungatella</taxon>
    </lineage>
</organism>
<protein>
    <recommendedName>
        <fullName evidence="3">Antirestriction protein ArdA</fullName>
    </recommendedName>
</protein>
<evidence type="ECO:0000313" key="1">
    <source>
        <dbReference type="EMBL" id="EFC96188.1"/>
    </source>
</evidence>
<proteinExistence type="predicted"/>
<sequence>MRFVFTFGFQLNEWEVEIEIPKDYKYPSEGEAREACRNMNVEAALFPDGIAVLFEREYMILDDRESYHFRKLRDEVYEQFGALLCPEDISELIDKGTFAEILLAENYMFDETDYLELDLPVDEAYQLLAEKYGPQQELPFGLGCAELKGEKGFHFKSLYYQVIQI</sequence>
<dbReference type="RefSeq" id="WP_006776041.1">
    <property type="nucleotide sequence ID" value="NZ_GG667764.1"/>
</dbReference>
<evidence type="ECO:0008006" key="3">
    <source>
        <dbReference type="Google" id="ProtNLM"/>
    </source>
</evidence>
<name>D3APR7_9FIRM</name>